<dbReference type="GeneID" id="34611757"/>
<evidence type="ECO:0000313" key="2">
    <source>
        <dbReference type="Proteomes" id="UP000184188"/>
    </source>
</evidence>
<reference evidence="2" key="1">
    <citation type="journal article" date="2017" name="Genome Biol.">
        <title>Comparative genomics reveals high biological diversity and specific adaptations in the industrially and medically important fungal genus Aspergillus.</title>
        <authorList>
            <person name="de Vries R.P."/>
            <person name="Riley R."/>
            <person name="Wiebenga A."/>
            <person name="Aguilar-Osorio G."/>
            <person name="Amillis S."/>
            <person name="Uchima C.A."/>
            <person name="Anderluh G."/>
            <person name="Asadollahi M."/>
            <person name="Askin M."/>
            <person name="Barry K."/>
            <person name="Battaglia E."/>
            <person name="Bayram O."/>
            <person name="Benocci T."/>
            <person name="Braus-Stromeyer S.A."/>
            <person name="Caldana C."/>
            <person name="Canovas D."/>
            <person name="Cerqueira G.C."/>
            <person name="Chen F."/>
            <person name="Chen W."/>
            <person name="Choi C."/>
            <person name="Clum A."/>
            <person name="Dos Santos R.A."/>
            <person name="Damasio A.R."/>
            <person name="Diallinas G."/>
            <person name="Emri T."/>
            <person name="Fekete E."/>
            <person name="Flipphi M."/>
            <person name="Freyberg S."/>
            <person name="Gallo A."/>
            <person name="Gournas C."/>
            <person name="Habgood R."/>
            <person name="Hainaut M."/>
            <person name="Harispe M.L."/>
            <person name="Henrissat B."/>
            <person name="Hilden K.S."/>
            <person name="Hope R."/>
            <person name="Hossain A."/>
            <person name="Karabika E."/>
            <person name="Karaffa L."/>
            <person name="Karanyi Z."/>
            <person name="Krasevec N."/>
            <person name="Kuo A."/>
            <person name="Kusch H."/>
            <person name="LaButti K."/>
            <person name="Lagendijk E.L."/>
            <person name="Lapidus A."/>
            <person name="Levasseur A."/>
            <person name="Lindquist E."/>
            <person name="Lipzen A."/>
            <person name="Logrieco A.F."/>
            <person name="MacCabe A."/>
            <person name="Maekelae M.R."/>
            <person name="Malavazi I."/>
            <person name="Melin P."/>
            <person name="Meyer V."/>
            <person name="Mielnichuk N."/>
            <person name="Miskei M."/>
            <person name="Molnar A.P."/>
            <person name="Mule G."/>
            <person name="Ngan C.Y."/>
            <person name="Orejas M."/>
            <person name="Orosz E."/>
            <person name="Ouedraogo J.P."/>
            <person name="Overkamp K.M."/>
            <person name="Park H.-S."/>
            <person name="Perrone G."/>
            <person name="Piumi F."/>
            <person name="Punt P.J."/>
            <person name="Ram A.F."/>
            <person name="Ramon A."/>
            <person name="Rauscher S."/>
            <person name="Record E."/>
            <person name="Riano-Pachon D.M."/>
            <person name="Robert V."/>
            <person name="Roehrig J."/>
            <person name="Ruller R."/>
            <person name="Salamov A."/>
            <person name="Salih N.S."/>
            <person name="Samson R.A."/>
            <person name="Sandor E."/>
            <person name="Sanguinetti M."/>
            <person name="Schuetze T."/>
            <person name="Sepcic K."/>
            <person name="Shelest E."/>
            <person name="Sherlock G."/>
            <person name="Sophianopoulou V."/>
            <person name="Squina F.M."/>
            <person name="Sun H."/>
            <person name="Susca A."/>
            <person name="Todd R.B."/>
            <person name="Tsang A."/>
            <person name="Unkles S.E."/>
            <person name="van de Wiele N."/>
            <person name="van Rossen-Uffink D."/>
            <person name="Oliveira J.V."/>
            <person name="Vesth T.C."/>
            <person name="Visser J."/>
            <person name="Yu J.-H."/>
            <person name="Zhou M."/>
            <person name="Andersen M.R."/>
            <person name="Archer D.B."/>
            <person name="Baker S.E."/>
            <person name="Benoit I."/>
            <person name="Brakhage A.A."/>
            <person name="Braus G.H."/>
            <person name="Fischer R."/>
            <person name="Frisvad J.C."/>
            <person name="Goldman G.H."/>
            <person name="Houbraken J."/>
            <person name="Oakley B."/>
            <person name="Pocsi I."/>
            <person name="Scazzocchio C."/>
            <person name="Seiboth B."/>
            <person name="vanKuyk P.A."/>
            <person name="Wortman J."/>
            <person name="Dyer P.S."/>
            <person name="Grigoriev I.V."/>
        </authorList>
    </citation>
    <scope>NUCLEOTIDE SEQUENCE [LARGE SCALE GENOMIC DNA]</scope>
    <source>
        <strain evidence="2">CBS 506.65</strain>
    </source>
</reference>
<dbReference type="RefSeq" id="XP_022576632.1">
    <property type="nucleotide sequence ID" value="XM_022725292.1"/>
</dbReference>
<dbReference type="AlphaFoldDB" id="A0A1L9S4N6"/>
<keyword evidence="2" id="KW-1185">Reference proteome</keyword>
<dbReference type="STRING" id="1073090.A0A1L9S4N6"/>
<accession>A0A1L9S4N6</accession>
<organism evidence="1 2">
    <name type="scientific">Penicilliopsis zonata CBS 506.65</name>
    <dbReference type="NCBI Taxonomy" id="1073090"/>
    <lineage>
        <taxon>Eukaryota</taxon>
        <taxon>Fungi</taxon>
        <taxon>Dikarya</taxon>
        <taxon>Ascomycota</taxon>
        <taxon>Pezizomycotina</taxon>
        <taxon>Eurotiomycetes</taxon>
        <taxon>Eurotiomycetidae</taxon>
        <taxon>Eurotiales</taxon>
        <taxon>Aspergillaceae</taxon>
        <taxon>Penicilliopsis</taxon>
    </lineage>
</organism>
<dbReference type="Proteomes" id="UP000184188">
    <property type="component" value="Unassembled WGS sequence"/>
</dbReference>
<name>A0A1L9S4N6_9EURO</name>
<protein>
    <submittedName>
        <fullName evidence="1">Uncharacterized protein</fullName>
    </submittedName>
</protein>
<gene>
    <name evidence="1" type="ORF">ASPZODRAFT_147748</name>
</gene>
<sequence>MGVAAWLDHVDIVAARCNPLVRRCRIPDAAASATPRYIVQNKAQTICATRQPRTVRMCRCAASGSIGARVLRPTSPGESVVVEPPPFARTALRREHCVIDTLVLSAADFADEKPLLDLGSNLLWRLYKVNVRRLIDMVKGLYQQRNRGPIAKDISPDEMHIISFHPGLIHNAQWATRHKLEVDDYPCVGVARI</sequence>
<proteinExistence type="predicted"/>
<dbReference type="VEuPathDB" id="FungiDB:ASPZODRAFT_147748"/>
<evidence type="ECO:0000313" key="1">
    <source>
        <dbReference type="EMBL" id="OJJ42122.1"/>
    </source>
</evidence>
<dbReference type="EMBL" id="KV878368">
    <property type="protein sequence ID" value="OJJ42122.1"/>
    <property type="molecule type" value="Genomic_DNA"/>
</dbReference>